<keyword evidence="1" id="KW-0472">Membrane</keyword>
<organism evidence="4 5">
    <name type="scientific">Agrococcus versicolor</name>
    <dbReference type="NCBI Taxonomy" id="501482"/>
    <lineage>
        <taxon>Bacteria</taxon>
        <taxon>Bacillati</taxon>
        <taxon>Actinomycetota</taxon>
        <taxon>Actinomycetes</taxon>
        <taxon>Micrococcales</taxon>
        <taxon>Microbacteriaceae</taxon>
        <taxon>Agrococcus</taxon>
    </lineage>
</organism>
<proteinExistence type="predicted"/>
<dbReference type="Gene3D" id="2.60.40.2230">
    <property type="entry name" value="Uncharacterised protein YcnI-like PF07987, DUF1775"/>
    <property type="match status" value="1"/>
</dbReference>
<keyword evidence="5" id="KW-1185">Reference proteome</keyword>
<dbReference type="Pfam" id="PF07987">
    <property type="entry name" value="DUF1775"/>
    <property type="match status" value="1"/>
</dbReference>
<feature type="chain" id="PRO_5046025165" description="YncI copper-binding domain-containing protein" evidence="2">
    <location>
        <begin position="21"/>
        <end position="202"/>
    </location>
</feature>
<feature type="transmembrane region" description="Helical" evidence="1">
    <location>
        <begin position="176"/>
        <end position="195"/>
    </location>
</feature>
<evidence type="ECO:0000313" key="5">
    <source>
        <dbReference type="Proteomes" id="UP001501599"/>
    </source>
</evidence>
<dbReference type="InterPro" id="IPR038507">
    <property type="entry name" value="YcnI-like_sf"/>
</dbReference>
<evidence type="ECO:0000313" key="4">
    <source>
        <dbReference type="EMBL" id="GAA2176160.1"/>
    </source>
</evidence>
<dbReference type="InterPro" id="IPR012533">
    <property type="entry name" value="YcnI-copper_dom"/>
</dbReference>
<accession>A0ABP5MNE7</accession>
<evidence type="ECO:0000256" key="1">
    <source>
        <dbReference type="SAM" id="Phobius"/>
    </source>
</evidence>
<dbReference type="EMBL" id="BAAAQT010000008">
    <property type="protein sequence ID" value="GAA2176160.1"/>
    <property type="molecule type" value="Genomic_DNA"/>
</dbReference>
<feature type="signal peptide" evidence="2">
    <location>
        <begin position="1"/>
        <end position="20"/>
    </location>
</feature>
<dbReference type="Proteomes" id="UP001501599">
    <property type="component" value="Unassembled WGS sequence"/>
</dbReference>
<keyword evidence="1" id="KW-0812">Transmembrane</keyword>
<evidence type="ECO:0000256" key="2">
    <source>
        <dbReference type="SAM" id="SignalP"/>
    </source>
</evidence>
<keyword evidence="2" id="KW-0732">Signal</keyword>
<reference evidence="5" key="1">
    <citation type="journal article" date="2019" name="Int. J. Syst. Evol. Microbiol.">
        <title>The Global Catalogue of Microorganisms (GCM) 10K type strain sequencing project: providing services to taxonomists for standard genome sequencing and annotation.</title>
        <authorList>
            <consortium name="The Broad Institute Genomics Platform"/>
            <consortium name="The Broad Institute Genome Sequencing Center for Infectious Disease"/>
            <person name="Wu L."/>
            <person name="Ma J."/>
        </authorList>
    </citation>
    <scope>NUCLEOTIDE SEQUENCE [LARGE SCALE GENOMIC DNA]</scope>
    <source>
        <strain evidence="5">JCM 16026</strain>
    </source>
</reference>
<feature type="domain" description="YncI copper-binding" evidence="3">
    <location>
        <begin position="30"/>
        <end position="157"/>
    </location>
</feature>
<gene>
    <name evidence="4" type="ORF">GCM10009846_28840</name>
</gene>
<evidence type="ECO:0000259" key="3">
    <source>
        <dbReference type="Pfam" id="PF07987"/>
    </source>
</evidence>
<comment type="caution">
    <text evidence="4">The sequence shown here is derived from an EMBL/GenBank/DDBJ whole genome shotgun (WGS) entry which is preliminary data.</text>
</comment>
<sequence>MSPSRALAAASVGVAGVALALVAPAAAIAHVTVDGTSVAPGTASTLSFTIEHGCDASPTTAVVVAIPDEVSAVTPIANAGWTIDDDLVAPGRTMTYTAQTPLPSVVHETLELDVTLPEDLADGTVLAFPVQQTCETGALAWDSTDPAAERPAPMLTIATPVEAAPIVSQGGGDGPLALAALVAAVAAAALATIALRRQQATR</sequence>
<dbReference type="RefSeq" id="WP_344344789.1">
    <property type="nucleotide sequence ID" value="NZ_BAAAQT010000008.1"/>
</dbReference>
<name>A0ABP5MNE7_9MICO</name>
<protein>
    <recommendedName>
        <fullName evidence="3">YncI copper-binding domain-containing protein</fullName>
    </recommendedName>
</protein>
<keyword evidence="1" id="KW-1133">Transmembrane helix</keyword>